<gene>
    <name evidence="5" type="ORF">HRI_001387800</name>
</gene>
<dbReference type="Proteomes" id="UP001165190">
    <property type="component" value="Unassembled WGS sequence"/>
</dbReference>
<dbReference type="InterPro" id="IPR007145">
    <property type="entry name" value="MAP65_Ase1_PRC1"/>
</dbReference>
<keyword evidence="4" id="KW-0963">Cytoplasm</keyword>
<keyword evidence="6" id="KW-1185">Reference proteome</keyword>
<keyword evidence="4" id="KW-0206">Cytoskeleton</keyword>
<organism evidence="5 6">
    <name type="scientific">Hibiscus trionum</name>
    <name type="common">Flower of an hour</name>
    <dbReference type="NCBI Taxonomy" id="183268"/>
    <lineage>
        <taxon>Eukaryota</taxon>
        <taxon>Viridiplantae</taxon>
        <taxon>Streptophyta</taxon>
        <taxon>Embryophyta</taxon>
        <taxon>Tracheophyta</taxon>
        <taxon>Spermatophyta</taxon>
        <taxon>Magnoliopsida</taxon>
        <taxon>eudicotyledons</taxon>
        <taxon>Gunneridae</taxon>
        <taxon>Pentapetalae</taxon>
        <taxon>rosids</taxon>
        <taxon>malvids</taxon>
        <taxon>Malvales</taxon>
        <taxon>Malvaceae</taxon>
        <taxon>Malvoideae</taxon>
        <taxon>Hibiscus</taxon>
    </lineage>
</organism>
<dbReference type="GO" id="GO:0005874">
    <property type="term" value="C:microtubule"/>
    <property type="evidence" value="ECO:0007669"/>
    <property type="project" value="UniProtKB-KW"/>
</dbReference>
<dbReference type="GO" id="GO:0005737">
    <property type="term" value="C:cytoplasm"/>
    <property type="evidence" value="ECO:0007669"/>
    <property type="project" value="TreeGrafter"/>
</dbReference>
<protein>
    <submittedName>
        <fullName evidence="5">Uncharacterized protein</fullName>
    </submittedName>
</protein>
<dbReference type="GO" id="GO:0000226">
    <property type="term" value="P:microtubule cytoskeleton organization"/>
    <property type="evidence" value="ECO:0007669"/>
    <property type="project" value="InterPro"/>
</dbReference>
<evidence type="ECO:0000256" key="1">
    <source>
        <dbReference type="ARBA" id="ARBA00004245"/>
    </source>
</evidence>
<keyword evidence="3" id="KW-0493">Microtubule</keyword>
<accession>A0A9W7HJU8</accession>
<comment type="subcellular location">
    <subcellularLocation>
        <location evidence="1">Cytoplasm</location>
        <location evidence="1">Cytoskeleton</location>
    </subcellularLocation>
</comment>
<dbReference type="GO" id="GO:0005819">
    <property type="term" value="C:spindle"/>
    <property type="evidence" value="ECO:0007669"/>
    <property type="project" value="TreeGrafter"/>
</dbReference>
<evidence type="ECO:0000256" key="2">
    <source>
        <dbReference type="ARBA" id="ARBA00006187"/>
    </source>
</evidence>
<reference evidence="5" key="1">
    <citation type="submission" date="2023-05" db="EMBL/GenBank/DDBJ databases">
        <title>Genome and transcriptome analyses reveal genes involved in the formation of fine ridges on petal epidermal cells in Hibiscus trionum.</title>
        <authorList>
            <person name="Koshimizu S."/>
            <person name="Masuda S."/>
            <person name="Ishii T."/>
            <person name="Shirasu K."/>
            <person name="Hoshino A."/>
            <person name="Arita M."/>
        </authorList>
    </citation>
    <scope>NUCLEOTIDE SEQUENCE</scope>
    <source>
        <strain evidence="5">Hamamatsu line</strain>
    </source>
</reference>
<dbReference type="Pfam" id="PF03999">
    <property type="entry name" value="MAP65_ASE1"/>
    <property type="match status" value="1"/>
</dbReference>
<dbReference type="AlphaFoldDB" id="A0A9W7HJU8"/>
<dbReference type="EMBL" id="BSYR01000013">
    <property type="protein sequence ID" value="GMI77185.1"/>
    <property type="molecule type" value="Genomic_DNA"/>
</dbReference>
<evidence type="ECO:0000256" key="3">
    <source>
        <dbReference type="ARBA" id="ARBA00022701"/>
    </source>
</evidence>
<dbReference type="PANTHER" id="PTHR19321">
    <property type="entry name" value="PROTEIN REGULATOR OF CYTOKINESIS 1 PRC1-RELATED"/>
    <property type="match status" value="1"/>
</dbReference>
<evidence type="ECO:0000256" key="4">
    <source>
        <dbReference type="ARBA" id="ARBA00023212"/>
    </source>
</evidence>
<name>A0A9W7HJU8_HIBTR</name>
<proteinExistence type="inferred from homology"/>
<evidence type="ECO:0000313" key="6">
    <source>
        <dbReference type="Proteomes" id="UP001165190"/>
    </source>
</evidence>
<dbReference type="PANTHER" id="PTHR19321:SF7">
    <property type="entry name" value="65-KDA MICROTUBULE-ASSOCIATED PROTEIN 3"/>
    <property type="match status" value="1"/>
</dbReference>
<dbReference type="OrthoDB" id="1747524at2759"/>
<sequence>MSTPRIDPLVQLETTCKILLVELQELWSIPHQRYLNSFNFVPLGKIITSSNMPLPWFYSKDLNTNTDRVEMLLELERECVEVYKRRVDQANLSKAYLRQTIADYEAELAAICSTMGERQVIKERIMNPARQKKAVRIIPRPTTCPFRPIIHGRKNRSLEDLHANVQVQQ</sequence>
<evidence type="ECO:0000313" key="5">
    <source>
        <dbReference type="EMBL" id="GMI77185.1"/>
    </source>
</evidence>
<comment type="similarity">
    <text evidence="2">Belongs to the MAP65/ASE1 family.</text>
</comment>
<comment type="caution">
    <text evidence="5">The sequence shown here is derived from an EMBL/GenBank/DDBJ whole genome shotgun (WGS) entry which is preliminary data.</text>
</comment>
<dbReference type="GO" id="GO:0008017">
    <property type="term" value="F:microtubule binding"/>
    <property type="evidence" value="ECO:0007669"/>
    <property type="project" value="InterPro"/>
</dbReference>